<keyword evidence="2" id="KW-1185">Reference proteome</keyword>
<sequence length="109" mass="12362">MSLSLVRVRGVVVSRCCGVGETRTAKSNMRAAPVRSRPPQRQYLWNHNISSSLSLRHVDRCIRSCCSHTQGKVQPYDRSLGHPQSFFQQRPLSSTYIMDFKLQGGAREL</sequence>
<organism evidence="1 2">
    <name type="scientific">Phaeosphaeria nodorum (strain SN15 / ATCC MYA-4574 / FGSC 10173)</name>
    <name type="common">Glume blotch fungus</name>
    <name type="synonym">Parastagonospora nodorum</name>
    <dbReference type="NCBI Taxonomy" id="321614"/>
    <lineage>
        <taxon>Eukaryota</taxon>
        <taxon>Fungi</taxon>
        <taxon>Dikarya</taxon>
        <taxon>Ascomycota</taxon>
        <taxon>Pezizomycotina</taxon>
        <taxon>Dothideomycetes</taxon>
        <taxon>Pleosporomycetidae</taxon>
        <taxon>Pleosporales</taxon>
        <taxon>Pleosporineae</taxon>
        <taxon>Phaeosphaeriaceae</taxon>
        <taxon>Parastagonospora</taxon>
    </lineage>
</organism>
<proteinExistence type="predicted"/>
<gene>
    <name evidence="1" type="ORF">JI435_416000</name>
</gene>
<reference evidence="2" key="1">
    <citation type="journal article" date="2021" name="BMC Genomics">
        <title>Chromosome-level genome assembly and manually-curated proteome of model necrotroph Parastagonospora nodorum Sn15 reveals a genome-wide trove of candidate effector homologs, and redundancy of virulence-related functions within an accessory chromosome.</title>
        <authorList>
            <person name="Bertazzoni S."/>
            <person name="Jones D.A.B."/>
            <person name="Phan H.T."/>
            <person name="Tan K.-C."/>
            <person name="Hane J.K."/>
        </authorList>
    </citation>
    <scope>NUCLEOTIDE SEQUENCE [LARGE SCALE GENOMIC DNA]</scope>
    <source>
        <strain evidence="2">SN15 / ATCC MYA-4574 / FGSC 10173)</strain>
    </source>
</reference>
<accession>A0A7U2I3Z7</accession>
<dbReference type="AlphaFoldDB" id="A0A7U2I3Z7"/>
<dbReference type="EMBL" id="CP069033">
    <property type="protein sequence ID" value="QRD00935.1"/>
    <property type="molecule type" value="Genomic_DNA"/>
</dbReference>
<evidence type="ECO:0000313" key="1">
    <source>
        <dbReference type="EMBL" id="QRD00935.1"/>
    </source>
</evidence>
<dbReference type="VEuPathDB" id="FungiDB:JI435_416000"/>
<protein>
    <submittedName>
        <fullName evidence="1">Uncharacterized protein</fullName>
    </submittedName>
</protein>
<evidence type="ECO:0000313" key="2">
    <source>
        <dbReference type="Proteomes" id="UP000663193"/>
    </source>
</evidence>
<dbReference type="Proteomes" id="UP000663193">
    <property type="component" value="Chromosome 11"/>
</dbReference>
<name>A0A7U2I3Z7_PHANO</name>